<evidence type="ECO:0000313" key="3">
    <source>
        <dbReference type="Proteomes" id="UP000811609"/>
    </source>
</evidence>
<name>A0A8T1RCR2_CARIL</name>
<keyword evidence="1" id="KW-1133">Transmembrane helix</keyword>
<evidence type="ECO:0000313" key="2">
    <source>
        <dbReference type="EMBL" id="KAG6663872.1"/>
    </source>
</evidence>
<protein>
    <submittedName>
        <fullName evidence="2">Uncharacterized protein</fullName>
    </submittedName>
</protein>
<reference evidence="2" key="1">
    <citation type="submission" date="2020-12" db="EMBL/GenBank/DDBJ databases">
        <title>WGS assembly of Carya illinoinensis cv. Pawnee.</title>
        <authorList>
            <person name="Platts A."/>
            <person name="Shu S."/>
            <person name="Wright S."/>
            <person name="Barry K."/>
            <person name="Edger P."/>
            <person name="Pires J.C."/>
            <person name="Schmutz J."/>
        </authorList>
    </citation>
    <scope>NUCLEOTIDE SEQUENCE</scope>
    <source>
        <tissue evidence="2">Leaf</tissue>
    </source>
</reference>
<evidence type="ECO:0000256" key="1">
    <source>
        <dbReference type="SAM" id="Phobius"/>
    </source>
</evidence>
<dbReference type="Proteomes" id="UP000811609">
    <property type="component" value="Chromosome 2"/>
</dbReference>
<proteinExistence type="predicted"/>
<feature type="transmembrane region" description="Helical" evidence="1">
    <location>
        <begin position="32"/>
        <end position="59"/>
    </location>
</feature>
<organism evidence="2 3">
    <name type="scientific">Carya illinoinensis</name>
    <name type="common">Pecan</name>
    <dbReference type="NCBI Taxonomy" id="32201"/>
    <lineage>
        <taxon>Eukaryota</taxon>
        <taxon>Viridiplantae</taxon>
        <taxon>Streptophyta</taxon>
        <taxon>Embryophyta</taxon>
        <taxon>Tracheophyta</taxon>
        <taxon>Spermatophyta</taxon>
        <taxon>Magnoliopsida</taxon>
        <taxon>eudicotyledons</taxon>
        <taxon>Gunneridae</taxon>
        <taxon>Pentapetalae</taxon>
        <taxon>rosids</taxon>
        <taxon>fabids</taxon>
        <taxon>Fagales</taxon>
        <taxon>Juglandaceae</taxon>
        <taxon>Carya</taxon>
    </lineage>
</organism>
<dbReference type="EMBL" id="CM031810">
    <property type="protein sequence ID" value="KAG6663872.1"/>
    <property type="molecule type" value="Genomic_DNA"/>
</dbReference>
<comment type="caution">
    <text evidence="2">The sequence shown here is derived from an EMBL/GenBank/DDBJ whole genome shotgun (WGS) entry which is preliminary data.</text>
</comment>
<accession>A0A8T1RCR2</accession>
<gene>
    <name evidence="2" type="ORF">CIPAW_02G052700</name>
</gene>
<dbReference type="AlphaFoldDB" id="A0A8T1RCR2"/>
<keyword evidence="1" id="KW-0472">Membrane</keyword>
<keyword evidence="1" id="KW-0812">Transmembrane</keyword>
<keyword evidence="3" id="KW-1185">Reference proteome</keyword>
<sequence>MLLSPSSLCHCLALHNSRSTSSISLSQRPLRLAGLGAGFAGLSVAWHLLLITLSFLPILTAHCYSQTK</sequence>